<evidence type="ECO:0000256" key="1">
    <source>
        <dbReference type="SAM" id="Phobius"/>
    </source>
</evidence>
<evidence type="ECO:0000313" key="3">
    <source>
        <dbReference type="Proteomes" id="UP000030907"/>
    </source>
</evidence>
<dbReference type="AlphaFoldDB" id="A0A0A7PJS4"/>
<keyword evidence="1" id="KW-0472">Membrane</keyword>
<dbReference type="EMBL" id="CP009122">
    <property type="protein sequence ID" value="AJA10376.1"/>
    <property type="molecule type" value="Genomic_DNA"/>
</dbReference>
<organism evidence="2 3">
    <name type="scientific">Sphingopyxis fribergensis</name>
    <dbReference type="NCBI Taxonomy" id="1515612"/>
    <lineage>
        <taxon>Bacteria</taxon>
        <taxon>Pseudomonadati</taxon>
        <taxon>Pseudomonadota</taxon>
        <taxon>Alphaproteobacteria</taxon>
        <taxon>Sphingomonadales</taxon>
        <taxon>Sphingomonadaceae</taxon>
        <taxon>Sphingopyxis</taxon>
    </lineage>
</organism>
<dbReference type="OrthoDB" id="1492993at2"/>
<dbReference type="RefSeq" id="WP_039576827.1">
    <property type="nucleotide sequence ID" value="NZ_CP009122.1"/>
</dbReference>
<dbReference type="HOGENOM" id="CLU_1224100_0_0_5"/>
<keyword evidence="1" id="KW-0812">Transmembrane</keyword>
<dbReference type="STRING" id="1515612.SKP52_17525"/>
<gene>
    <name evidence="2" type="ORF">SKP52_17525</name>
</gene>
<accession>A0A0A7PJS4</accession>
<reference evidence="2 3" key="1">
    <citation type="journal article" date="2015" name="Int. J. Syst. Evol. Microbiol.">
        <title>Description of Sphingopyxis fribergensis sp. nov. - a soil bacterium with the ability to degrade styrene and phenylacetic acid.</title>
        <authorList>
            <person name="Oelschlagel M."/>
            <person name="Ruckert C."/>
            <person name="Kalinowski J."/>
            <person name="Schmidt G."/>
            <person name="Schlomann M."/>
            <person name="Tischler D."/>
        </authorList>
    </citation>
    <scope>NUCLEOTIDE SEQUENCE [LARGE SCALE GENOMIC DNA]</scope>
    <source>
        <strain evidence="2 3">Kp5.2</strain>
    </source>
</reference>
<protein>
    <submittedName>
        <fullName evidence="2">Putative membrane protein</fullName>
    </submittedName>
</protein>
<evidence type="ECO:0000313" key="2">
    <source>
        <dbReference type="EMBL" id="AJA10376.1"/>
    </source>
</evidence>
<feature type="transmembrane region" description="Helical" evidence="1">
    <location>
        <begin position="36"/>
        <end position="57"/>
    </location>
</feature>
<dbReference type="KEGG" id="sphk:SKP52_17525"/>
<sequence length="226" mass="24182">MIETPNRDAPPDPAASALDAAAVGSRFLRYLPLITIAHFVIGLPALIASLALAYFAFVQADATQKMQTGGAMPFVTFGTSNADDDGKANISLSLTNDGVGPAILGPIEIRYKGKAMSSPIDLLNACCTDGNPANLSFATSPSTGTAVRPGESLRFLRLPRTPATEAVWQAFNRERWKMTVRSCYCSIFNDCWITEGMQGLPKAVKQCPADWSLYDEDAAERFAGAP</sequence>
<keyword evidence="1" id="KW-1133">Transmembrane helix</keyword>
<keyword evidence="3" id="KW-1185">Reference proteome</keyword>
<name>A0A0A7PJS4_9SPHN</name>
<dbReference type="Proteomes" id="UP000030907">
    <property type="component" value="Chromosome"/>
</dbReference>
<proteinExistence type="predicted"/>